<keyword evidence="7" id="KW-0694">RNA-binding</keyword>
<keyword evidence="16" id="KW-1185">Reference proteome</keyword>
<evidence type="ECO:0000256" key="3">
    <source>
        <dbReference type="ARBA" id="ARBA00022741"/>
    </source>
</evidence>
<evidence type="ECO:0000256" key="2">
    <source>
        <dbReference type="ARBA" id="ARBA00022517"/>
    </source>
</evidence>
<dbReference type="SMART" id="SM00490">
    <property type="entry name" value="HELICc"/>
    <property type="match status" value="1"/>
</dbReference>
<comment type="caution">
    <text evidence="15">The sequence shown here is derived from an EMBL/GenBank/DDBJ whole genome shotgun (WGS) entry which is preliminary data.</text>
</comment>
<dbReference type="EC" id="3.6.4.13" evidence="15"/>
<name>A0ABR3FRB3_9AGAR</name>
<feature type="region of interest" description="Disordered" evidence="11">
    <location>
        <begin position="1"/>
        <end position="130"/>
    </location>
</feature>
<feature type="compositionally biased region" description="Basic residues" evidence="11">
    <location>
        <begin position="1"/>
        <end position="10"/>
    </location>
</feature>
<dbReference type="InterPro" id="IPR050079">
    <property type="entry name" value="DEAD_box_RNA_helicase"/>
</dbReference>
<evidence type="ECO:0000256" key="10">
    <source>
        <dbReference type="RuleBase" id="RU000492"/>
    </source>
</evidence>
<reference evidence="15 16" key="1">
    <citation type="submission" date="2024-02" db="EMBL/GenBank/DDBJ databases">
        <title>A draft genome for the cacao thread blight pathogen Marasmius crinis-equi.</title>
        <authorList>
            <person name="Cohen S.P."/>
            <person name="Baruah I.K."/>
            <person name="Amoako-Attah I."/>
            <person name="Bukari Y."/>
            <person name="Meinhardt L.W."/>
            <person name="Bailey B.A."/>
        </authorList>
    </citation>
    <scope>NUCLEOTIDE SEQUENCE [LARGE SCALE GENOMIC DNA]</scope>
    <source>
        <strain evidence="15 16">GH-76</strain>
    </source>
</reference>
<feature type="domain" description="Helicase ATP-binding" evidence="12">
    <location>
        <begin position="168"/>
        <end position="340"/>
    </location>
</feature>
<feature type="domain" description="DEAD-box RNA helicase Q" evidence="14">
    <location>
        <begin position="137"/>
        <end position="165"/>
    </location>
</feature>
<organism evidence="15 16">
    <name type="scientific">Marasmius crinis-equi</name>
    <dbReference type="NCBI Taxonomy" id="585013"/>
    <lineage>
        <taxon>Eukaryota</taxon>
        <taxon>Fungi</taxon>
        <taxon>Dikarya</taxon>
        <taxon>Basidiomycota</taxon>
        <taxon>Agaricomycotina</taxon>
        <taxon>Agaricomycetes</taxon>
        <taxon>Agaricomycetidae</taxon>
        <taxon>Agaricales</taxon>
        <taxon>Marasmiineae</taxon>
        <taxon>Marasmiaceae</taxon>
        <taxon>Marasmius</taxon>
    </lineage>
</organism>
<dbReference type="PANTHER" id="PTHR47959">
    <property type="entry name" value="ATP-DEPENDENT RNA HELICASE RHLE-RELATED"/>
    <property type="match status" value="1"/>
</dbReference>
<evidence type="ECO:0000313" key="15">
    <source>
        <dbReference type="EMBL" id="KAL0577716.1"/>
    </source>
</evidence>
<keyword evidence="8" id="KW-0539">Nucleus</keyword>
<evidence type="ECO:0000313" key="16">
    <source>
        <dbReference type="Proteomes" id="UP001465976"/>
    </source>
</evidence>
<dbReference type="SMART" id="SM00487">
    <property type="entry name" value="DEXDc"/>
    <property type="match status" value="1"/>
</dbReference>
<sequence>MKTNGVKRKVLTSDDLLRNQEQPLRKRAKTDFLPKRNFGSDYDSEDNDEAEANPSSDDNNSEGEDVQDDNNGEEDEQDEDEEDEDEQGDGSSSDNGTMHPPNTSTRAGLSLSRFKTNSAPTTKSSLQPRSEALSLPNTFAALGASVPLRNALKSISITTPTPVQAACIPPLLAGRDCVGNAKTGSGKTIAFALPILQKLSVDPYGLFALVLTPTRELAFQISEQFAVLGAPMNIRTAVIVGGMDMMAQALELNNRPHVIVATPGRMVDHLKSGHNEWNLSKIKFLVLDEADRLLSSTFTSDLSCLFEALPKERQTCLFTATWTPAIESVANAKPRPGKQAPFIHKMIEEVETVATLKQYYLLVPSHVRESYLFHLLCNPPESIVHMRRAPPETYKDKKKAAKLKSKKQVDAADEVQQPPPTIIFCARARTAAYITLLLKNLSVRSTALHSRLTQRERLTSLSLFRSSVIPVLVSTDVGARGLDIEDVAMVINWDLPDEPEEYTHRVGRTARAGRSGVALSFVTENDESRVIKVEGRIGVKLEEYQLPENLVLEKLNAVSAAKRLANMELHDTGFGKREKIHRLKMTMK</sequence>
<evidence type="ECO:0000256" key="5">
    <source>
        <dbReference type="ARBA" id="ARBA00022806"/>
    </source>
</evidence>
<dbReference type="CDD" id="cd17955">
    <property type="entry name" value="DEADc_DDX49"/>
    <property type="match status" value="1"/>
</dbReference>
<dbReference type="PANTHER" id="PTHR47959:SF24">
    <property type="entry name" value="ATP-DEPENDENT RNA HELICASE"/>
    <property type="match status" value="1"/>
</dbReference>
<feature type="domain" description="Helicase C-terminal" evidence="13">
    <location>
        <begin position="408"/>
        <end position="552"/>
    </location>
</feature>
<dbReference type="PROSITE" id="PS51194">
    <property type="entry name" value="HELICASE_CTER"/>
    <property type="match status" value="1"/>
</dbReference>
<evidence type="ECO:0000256" key="6">
    <source>
        <dbReference type="ARBA" id="ARBA00022840"/>
    </source>
</evidence>
<evidence type="ECO:0000259" key="13">
    <source>
        <dbReference type="PROSITE" id="PS51194"/>
    </source>
</evidence>
<accession>A0ABR3FRB3</accession>
<gene>
    <name evidence="15" type="primary">DBP8</name>
    <name evidence="15" type="ORF">V5O48_004265</name>
</gene>
<dbReference type="Pfam" id="PF00270">
    <property type="entry name" value="DEAD"/>
    <property type="match status" value="1"/>
</dbReference>
<keyword evidence="6 10" id="KW-0067">ATP-binding</keyword>
<dbReference type="EMBL" id="JBAHYK010000141">
    <property type="protein sequence ID" value="KAL0577716.1"/>
    <property type="molecule type" value="Genomic_DNA"/>
</dbReference>
<feature type="short sequence motif" description="Q motif" evidence="9">
    <location>
        <begin position="137"/>
        <end position="165"/>
    </location>
</feature>
<keyword evidence="5 10" id="KW-0347">Helicase</keyword>
<keyword evidence="2" id="KW-0690">Ribosome biogenesis</keyword>
<evidence type="ECO:0000256" key="1">
    <source>
        <dbReference type="ARBA" id="ARBA00004123"/>
    </source>
</evidence>
<evidence type="ECO:0000259" key="12">
    <source>
        <dbReference type="PROSITE" id="PS51192"/>
    </source>
</evidence>
<keyword evidence="3 10" id="KW-0547">Nucleotide-binding</keyword>
<feature type="compositionally biased region" description="Acidic residues" evidence="11">
    <location>
        <begin position="59"/>
        <end position="88"/>
    </location>
</feature>
<dbReference type="PROSITE" id="PS51195">
    <property type="entry name" value="Q_MOTIF"/>
    <property type="match status" value="1"/>
</dbReference>
<protein>
    <submittedName>
        <fullName evidence="15">RNA helicase</fullName>
        <ecNumber evidence="15">3.6.4.13</ecNumber>
    </submittedName>
</protein>
<dbReference type="Pfam" id="PF00271">
    <property type="entry name" value="Helicase_C"/>
    <property type="match status" value="1"/>
</dbReference>
<dbReference type="PROSITE" id="PS51192">
    <property type="entry name" value="HELICASE_ATP_BIND_1"/>
    <property type="match status" value="1"/>
</dbReference>
<dbReference type="GO" id="GO:0016787">
    <property type="term" value="F:hydrolase activity"/>
    <property type="evidence" value="ECO:0007669"/>
    <property type="project" value="UniProtKB-KW"/>
</dbReference>
<comment type="subcellular location">
    <subcellularLocation>
        <location evidence="1">Nucleus</location>
    </subcellularLocation>
</comment>
<evidence type="ECO:0000256" key="8">
    <source>
        <dbReference type="ARBA" id="ARBA00023242"/>
    </source>
</evidence>
<dbReference type="Proteomes" id="UP001465976">
    <property type="component" value="Unassembled WGS sequence"/>
</dbReference>
<feature type="compositionally biased region" description="Polar residues" evidence="11">
    <location>
        <begin position="100"/>
        <end position="128"/>
    </location>
</feature>
<evidence type="ECO:0000256" key="9">
    <source>
        <dbReference type="PROSITE-ProRule" id="PRU00552"/>
    </source>
</evidence>
<evidence type="ECO:0000256" key="11">
    <source>
        <dbReference type="SAM" id="MobiDB-lite"/>
    </source>
</evidence>
<evidence type="ECO:0000256" key="4">
    <source>
        <dbReference type="ARBA" id="ARBA00022801"/>
    </source>
</evidence>
<dbReference type="SUPFAM" id="SSF52540">
    <property type="entry name" value="P-loop containing nucleoside triphosphate hydrolases"/>
    <property type="match status" value="2"/>
</dbReference>
<dbReference type="InterPro" id="IPR001650">
    <property type="entry name" value="Helicase_C-like"/>
</dbReference>
<evidence type="ECO:0000259" key="14">
    <source>
        <dbReference type="PROSITE" id="PS51195"/>
    </source>
</evidence>
<dbReference type="InterPro" id="IPR000629">
    <property type="entry name" value="RNA-helicase_DEAD-box_CS"/>
</dbReference>
<dbReference type="InterPro" id="IPR011545">
    <property type="entry name" value="DEAD/DEAH_box_helicase_dom"/>
</dbReference>
<dbReference type="InterPro" id="IPR014001">
    <property type="entry name" value="Helicase_ATP-bd"/>
</dbReference>
<keyword evidence="4 10" id="KW-0378">Hydrolase</keyword>
<evidence type="ECO:0000256" key="7">
    <source>
        <dbReference type="ARBA" id="ARBA00022884"/>
    </source>
</evidence>
<dbReference type="PROSITE" id="PS00039">
    <property type="entry name" value="DEAD_ATP_HELICASE"/>
    <property type="match status" value="1"/>
</dbReference>
<dbReference type="InterPro" id="IPR027417">
    <property type="entry name" value="P-loop_NTPase"/>
</dbReference>
<dbReference type="GO" id="GO:0003724">
    <property type="term" value="F:RNA helicase activity"/>
    <property type="evidence" value="ECO:0007669"/>
    <property type="project" value="UniProtKB-EC"/>
</dbReference>
<dbReference type="InterPro" id="IPR014014">
    <property type="entry name" value="RNA_helicase_DEAD_Q_motif"/>
</dbReference>
<dbReference type="CDD" id="cd18787">
    <property type="entry name" value="SF2_C_DEAD"/>
    <property type="match status" value="1"/>
</dbReference>
<proteinExistence type="inferred from homology"/>
<feature type="compositionally biased region" description="Acidic residues" evidence="11">
    <location>
        <begin position="42"/>
        <end position="51"/>
    </location>
</feature>
<comment type="similarity">
    <text evidence="10">Belongs to the DEAD box helicase family.</text>
</comment>
<dbReference type="Gene3D" id="3.40.50.300">
    <property type="entry name" value="P-loop containing nucleotide triphosphate hydrolases"/>
    <property type="match status" value="2"/>
</dbReference>